<dbReference type="GO" id="GO:0006508">
    <property type="term" value="P:proteolysis"/>
    <property type="evidence" value="ECO:0007669"/>
    <property type="project" value="UniProtKB-KW"/>
</dbReference>
<evidence type="ECO:0000256" key="1">
    <source>
        <dbReference type="SAM" id="Phobius"/>
    </source>
</evidence>
<dbReference type="PANTHER" id="PTHR36435:SF1">
    <property type="entry name" value="CAAX AMINO TERMINAL PROTEASE FAMILY PROTEIN"/>
    <property type="match status" value="1"/>
</dbReference>
<evidence type="ECO:0000313" key="4">
    <source>
        <dbReference type="Proteomes" id="UP000192273"/>
    </source>
</evidence>
<dbReference type="OrthoDB" id="7171777at2"/>
<name>A0A1V0RL30_9RHOB</name>
<dbReference type="KEGG" id="rmm:ROSMUCSMR3_00998"/>
<dbReference type="AlphaFoldDB" id="A0A1V0RL30"/>
<organism evidence="3 4">
    <name type="scientific">Roseovarius mucosus</name>
    <dbReference type="NCBI Taxonomy" id="215743"/>
    <lineage>
        <taxon>Bacteria</taxon>
        <taxon>Pseudomonadati</taxon>
        <taxon>Pseudomonadota</taxon>
        <taxon>Alphaproteobacteria</taxon>
        <taxon>Rhodobacterales</taxon>
        <taxon>Roseobacteraceae</taxon>
        <taxon>Roseovarius</taxon>
    </lineage>
</organism>
<protein>
    <submittedName>
        <fullName evidence="3">CAAX protease self-immunity</fullName>
    </submittedName>
</protein>
<reference evidence="3 4" key="1">
    <citation type="submission" date="2017-03" db="EMBL/GenBank/DDBJ databases">
        <title>Genome Sequence of Roseovarius mucosus strain SMR3 Isolated from a culture of the Diatom Skeletonema marinoi.</title>
        <authorList>
            <person name="Topel M."/>
            <person name="Pinder M."/>
            <person name="Johansson O.N."/>
            <person name="Kourtchenko O."/>
            <person name="Godhe A."/>
            <person name="Clarke A.K."/>
        </authorList>
    </citation>
    <scope>NUCLEOTIDE SEQUENCE [LARGE SCALE GENOMIC DNA]</scope>
    <source>
        <strain evidence="3 4">SMR3</strain>
    </source>
</reference>
<feature type="transmembrane region" description="Helical" evidence="1">
    <location>
        <begin position="173"/>
        <end position="195"/>
    </location>
</feature>
<evidence type="ECO:0000259" key="2">
    <source>
        <dbReference type="Pfam" id="PF02517"/>
    </source>
</evidence>
<dbReference type="PANTHER" id="PTHR36435">
    <property type="entry name" value="SLR1288 PROTEIN"/>
    <property type="match status" value="1"/>
</dbReference>
<keyword evidence="3" id="KW-0645">Protease</keyword>
<gene>
    <name evidence="3" type="ORF">ROSMUCSMR3_00998</name>
</gene>
<sequence length="295" mass="31911">MRYDAHEILVGPARSTAHPARLLAGIALGVPVFVALSFGYAALLPILFGPEAWAQIAPGIETASNPQGVLINLFVFGLLIVALGLTLRIIHRRSLWSIIGPRALAIRQFARAMGVMLLLYGALLFLPMPEGMDPVANLTPAHWLMLLPLALTGLFLQVFAEELVFRGYLQSQLAARFASPLVWMVLPSLSFAILHYDPVSFGANAWVVVAWAATFGLAAADLTARAGTLGPATALHFVNNFSAIMIAAPRGQFDGLALYAYPFTLDNAEALWAMMPLDLLILVCGWLAIRLSLRR</sequence>
<evidence type="ECO:0000313" key="3">
    <source>
        <dbReference type="EMBL" id="ARE82493.1"/>
    </source>
</evidence>
<feature type="transmembrane region" description="Helical" evidence="1">
    <location>
        <begin position="109"/>
        <end position="128"/>
    </location>
</feature>
<keyword evidence="1" id="KW-0472">Membrane</keyword>
<dbReference type="GO" id="GO:0080120">
    <property type="term" value="P:CAAX-box protein maturation"/>
    <property type="evidence" value="ECO:0007669"/>
    <property type="project" value="UniProtKB-ARBA"/>
</dbReference>
<feature type="transmembrane region" description="Helical" evidence="1">
    <location>
        <begin position="270"/>
        <end position="289"/>
    </location>
</feature>
<feature type="transmembrane region" description="Helical" evidence="1">
    <location>
        <begin position="201"/>
        <end position="220"/>
    </location>
</feature>
<dbReference type="EMBL" id="CP020474">
    <property type="protein sequence ID" value="ARE82493.1"/>
    <property type="molecule type" value="Genomic_DNA"/>
</dbReference>
<dbReference type="GO" id="GO:0004175">
    <property type="term" value="F:endopeptidase activity"/>
    <property type="evidence" value="ECO:0007669"/>
    <property type="project" value="UniProtKB-ARBA"/>
</dbReference>
<feature type="transmembrane region" description="Helical" evidence="1">
    <location>
        <begin position="140"/>
        <end position="161"/>
    </location>
</feature>
<dbReference type="InterPro" id="IPR052710">
    <property type="entry name" value="CAAX_protease"/>
</dbReference>
<feature type="transmembrane region" description="Helical" evidence="1">
    <location>
        <begin position="68"/>
        <end position="89"/>
    </location>
</feature>
<dbReference type="InterPro" id="IPR003675">
    <property type="entry name" value="Rce1/LyrA-like_dom"/>
</dbReference>
<keyword evidence="1" id="KW-0812">Transmembrane</keyword>
<feature type="transmembrane region" description="Helical" evidence="1">
    <location>
        <begin position="22"/>
        <end position="48"/>
    </location>
</feature>
<feature type="transmembrane region" description="Helical" evidence="1">
    <location>
        <begin position="232"/>
        <end position="250"/>
    </location>
</feature>
<dbReference type="Proteomes" id="UP000192273">
    <property type="component" value="Chromosome"/>
</dbReference>
<dbReference type="Pfam" id="PF02517">
    <property type="entry name" value="Rce1-like"/>
    <property type="match status" value="1"/>
</dbReference>
<accession>A0A1V0RL30</accession>
<feature type="domain" description="CAAX prenyl protease 2/Lysostaphin resistance protein A-like" evidence="2">
    <location>
        <begin position="145"/>
        <end position="241"/>
    </location>
</feature>
<keyword evidence="3" id="KW-0378">Hydrolase</keyword>
<proteinExistence type="predicted"/>
<keyword evidence="4" id="KW-1185">Reference proteome</keyword>
<keyword evidence="1" id="KW-1133">Transmembrane helix</keyword>
<dbReference type="RefSeq" id="WP_008280488.1">
    <property type="nucleotide sequence ID" value="NZ_CP020474.1"/>
</dbReference>